<dbReference type="KEGG" id="dpx:DAPPUDRAFT_64905"/>
<evidence type="ECO:0000256" key="1">
    <source>
        <dbReference type="ARBA" id="ARBA00038097"/>
    </source>
</evidence>
<organism evidence="3 4">
    <name type="scientific">Daphnia pulex</name>
    <name type="common">Water flea</name>
    <dbReference type="NCBI Taxonomy" id="6669"/>
    <lineage>
        <taxon>Eukaryota</taxon>
        <taxon>Metazoa</taxon>
        <taxon>Ecdysozoa</taxon>
        <taxon>Arthropoda</taxon>
        <taxon>Crustacea</taxon>
        <taxon>Branchiopoda</taxon>
        <taxon>Diplostraca</taxon>
        <taxon>Cladocera</taxon>
        <taxon>Anomopoda</taxon>
        <taxon>Daphniidae</taxon>
        <taxon>Daphnia</taxon>
    </lineage>
</organism>
<accession>E9HPV8</accession>
<dbReference type="GO" id="GO:0005811">
    <property type="term" value="C:lipid droplet"/>
    <property type="evidence" value="ECO:0000318"/>
    <property type="project" value="GO_Central"/>
</dbReference>
<dbReference type="PANTHER" id="PTHR42886:SF29">
    <property type="entry name" value="PUMMELIG, ISOFORM A"/>
    <property type="match status" value="1"/>
</dbReference>
<dbReference type="eggNOG" id="KOG4409">
    <property type="taxonomic scope" value="Eukaryota"/>
</dbReference>
<dbReference type="SUPFAM" id="SSF53474">
    <property type="entry name" value="alpha/beta-Hydrolases"/>
    <property type="match status" value="1"/>
</dbReference>
<evidence type="ECO:0000259" key="2">
    <source>
        <dbReference type="Pfam" id="PF00561"/>
    </source>
</evidence>
<proteinExistence type="inferred from homology"/>
<dbReference type="GO" id="GO:0006654">
    <property type="term" value="P:phosphatidic acid biosynthetic process"/>
    <property type="evidence" value="ECO:0000318"/>
    <property type="project" value="GO_Central"/>
</dbReference>
<sequence>MDLDVQQRCRNTPLVMIPGFGSAAALFCLNFDTLARDRPVNALDILGFGSSSRPQISSNALEAETEMVKTILEWRKKVGLMGKFFLLGHSMGGYIAGAYALQYPDRVLHVVLADPWGFPYIPNGNDCIGITVVNIPFTPIFYSNNSEPIGVIRMALFTQIPPNMNAEIYYDSEVSTKPGLSNAQITEHLIMDLFEWAKYPMVHRIPALRSDVPLTFIYGAESWVDRPVFFHCSVECLNQEVFIQIICGVGHHIYADKPEQFHRLVLTACWTTEN</sequence>
<name>E9HPV8_DAPPU</name>
<dbReference type="InterPro" id="IPR029058">
    <property type="entry name" value="AB_hydrolase_fold"/>
</dbReference>
<dbReference type="Pfam" id="PF00561">
    <property type="entry name" value="Abhydrolase_1"/>
    <property type="match status" value="1"/>
</dbReference>
<dbReference type="EMBL" id="GL732711">
    <property type="protein sequence ID" value="EFX66233.1"/>
    <property type="molecule type" value="Genomic_DNA"/>
</dbReference>
<dbReference type="GO" id="GO:0052689">
    <property type="term" value="F:carboxylic ester hydrolase activity"/>
    <property type="evidence" value="ECO:0000318"/>
    <property type="project" value="GO_Central"/>
</dbReference>
<dbReference type="GO" id="GO:0042171">
    <property type="term" value="F:lysophosphatidic acid acyltransferase activity"/>
    <property type="evidence" value="ECO:0000318"/>
    <property type="project" value="GO_Central"/>
</dbReference>
<comment type="similarity">
    <text evidence="1">Belongs to the peptidase S33 family. ABHD4/ABHD5 subfamily.</text>
</comment>
<dbReference type="GO" id="GO:0055088">
    <property type="term" value="P:lipid homeostasis"/>
    <property type="evidence" value="ECO:0000318"/>
    <property type="project" value="GO_Central"/>
</dbReference>
<dbReference type="AlphaFoldDB" id="E9HPV8"/>
<evidence type="ECO:0000313" key="4">
    <source>
        <dbReference type="Proteomes" id="UP000000305"/>
    </source>
</evidence>
<dbReference type="PANTHER" id="PTHR42886">
    <property type="entry name" value="RE40534P-RELATED"/>
    <property type="match status" value="1"/>
</dbReference>
<dbReference type="PRINTS" id="PR00111">
    <property type="entry name" value="ABHYDROLASE"/>
</dbReference>
<gene>
    <name evidence="3" type="ORF">DAPPUDRAFT_64905</name>
</gene>
<feature type="domain" description="AB hydrolase-1" evidence="2">
    <location>
        <begin position="13"/>
        <end position="118"/>
    </location>
</feature>
<keyword evidence="4" id="KW-1185">Reference proteome</keyword>
<dbReference type="Gene3D" id="3.40.50.1820">
    <property type="entry name" value="alpha/beta hydrolase"/>
    <property type="match status" value="1"/>
</dbReference>
<reference evidence="3 4" key="1">
    <citation type="journal article" date="2011" name="Science">
        <title>The ecoresponsive genome of Daphnia pulex.</title>
        <authorList>
            <person name="Colbourne J.K."/>
            <person name="Pfrender M.E."/>
            <person name="Gilbert D."/>
            <person name="Thomas W.K."/>
            <person name="Tucker A."/>
            <person name="Oakley T.H."/>
            <person name="Tokishita S."/>
            <person name="Aerts A."/>
            <person name="Arnold G.J."/>
            <person name="Basu M.K."/>
            <person name="Bauer D.J."/>
            <person name="Caceres C.E."/>
            <person name="Carmel L."/>
            <person name="Casola C."/>
            <person name="Choi J.H."/>
            <person name="Detter J.C."/>
            <person name="Dong Q."/>
            <person name="Dusheyko S."/>
            <person name="Eads B.D."/>
            <person name="Frohlich T."/>
            <person name="Geiler-Samerotte K.A."/>
            <person name="Gerlach D."/>
            <person name="Hatcher P."/>
            <person name="Jogdeo S."/>
            <person name="Krijgsveld J."/>
            <person name="Kriventseva E.V."/>
            <person name="Kultz D."/>
            <person name="Laforsch C."/>
            <person name="Lindquist E."/>
            <person name="Lopez J."/>
            <person name="Manak J.R."/>
            <person name="Muller J."/>
            <person name="Pangilinan J."/>
            <person name="Patwardhan R.P."/>
            <person name="Pitluck S."/>
            <person name="Pritham E.J."/>
            <person name="Rechtsteiner A."/>
            <person name="Rho M."/>
            <person name="Rogozin I.B."/>
            <person name="Sakarya O."/>
            <person name="Salamov A."/>
            <person name="Schaack S."/>
            <person name="Shapiro H."/>
            <person name="Shiga Y."/>
            <person name="Skalitzky C."/>
            <person name="Smith Z."/>
            <person name="Souvorov A."/>
            <person name="Sung W."/>
            <person name="Tang Z."/>
            <person name="Tsuchiya D."/>
            <person name="Tu H."/>
            <person name="Vos H."/>
            <person name="Wang M."/>
            <person name="Wolf Y.I."/>
            <person name="Yamagata H."/>
            <person name="Yamada T."/>
            <person name="Ye Y."/>
            <person name="Shaw J.R."/>
            <person name="Andrews J."/>
            <person name="Crease T.J."/>
            <person name="Tang H."/>
            <person name="Lucas S.M."/>
            <person name="Robertson H.M."/>
            <person name="Bork P."/>
            <person name="Koonin E.V."/>
            <person name="Zdobnov E.M."/>
            <person name="Grigoriev I.V."/>
            <person name="Lynch M."/>
            <person name="Boore J.L."/>
        </authorList>
    </citation>
    <scope>NUCLEOTIDE SEQUENCE [LARGE SCALE GENOMIC DNA]</scope>
</reference>
<dbReference type="PhylomeDB" id="E9HPV8"/>
<dbReference type="Proteomes" id="UP000000305">
    <property type="component" value="Unassembled WGS sequence"/>
</dbReference>
<protein>
    <recommendedName>
        <fullName evidence="2">AB hydrolase-1 domain-containing protein</fullName>
    </recommendedName>
</protein>
<dbReference type="HOGENOM" id="CLU_017361_0_0_1"/>
<dbReference type="InParanoid" id="E9HPV8"/>
<dbReference type="OrthoDB" id="7457040at2759"/>
<evidence type="ECO:0000313" key="3">
    <source>
        <dbReference type="EMBL" id="EFX66233.1"/>
    </source>
</evidence>
<dbReference type="InterPro" id="IPR000073">
    <property type="entry name" value="AB_hydrolase_1"/>
</dbReference>